<dbReference type="PANTHER" id="PTHR21340">
    <property type="entry name" value="DIADENOSINE 5,5-P1,P4-TETRAPHOSPHATE PYROPHOSPHOHYDROLASE MUTT"/>
    <property type="match status" value="1"/>
</dbReference>
<evidence type="ECO:0000313" key="3">
    <source>
        <dbReference type="EMBL" id="MEY8041421.1"/>
    </source>
</evidence>
<dbReference type="PROSITE" id="PS00893">
    <property type="entry name" value="NUDIX_BOX"/>
    <property type="match status" value="1"/>
</dbReference>
<dbReference type="InterPro" id="IPR015797">
    <property type="entry name" value="NUDIX_hydrolase-like_dom_sf"/>
</dbReference>
<accession>A0ABV4CK35</accession>
<dbReference type="Pfam" id="PF00293">
    <property type="entry name" value="NUDIX"/>
    <property type="match status" value="1"/>
</dbReference>
<gene>
    <name evidence="3" type="ORF">AB8O55_18610</name>
</gene>
<dbReference type="Proteomes" id="UP001564626">
    <property type="component" value="Unassembled WGS sequence"/>
</dbReference>
<dbReference type="InterPro" id="IPR020084">
    <property type="entry name" value="NUDIX_hydrolase_CS"/>
</dbReference>
<reference evidence="3 4" key="1">
    <citation type="submission" date="2024-08" db="EMBL/GenBank/DDBJ databases">
        <title>Genome mining of Saccharopolyspora cebuensis PGLac3 from Nigerian medicinal plant.</title>
        <authorList>
            <person name="Ezeobiora C.E."/>
            <person name="Igbokwe N.H."/>
            <person name="Amin D.H."/>
            <person name="Mendie U.E."/>
        </authorList>
    </citation>
    <scope>NUCLEOTIDE SEQUENCE [LARGE SCALE GENOMIC DNA]</scope>
    <source>
        <strain evidence="3 4">PGLac3</strain>
    </source>
</reference>
<protein>
    <submittedName>
        <fullName evidence="3">NUDIX domain-containing protein</fullName>
    </submittedName>
</protein>
<keyword evidence="1" id="KW-0378">Hydrolase</keyword>
<evidence type="ECO:0000313" key="4">
    <source>
        <dbReference type="Proteomes" id="UP001564626"/>
    </source>
</evidence>
<comment type="caution">
    <text evidence="3">The sequence shown here is derived from an EMBL/GenBank/DDBJ whole genome shotgun (WGS) entry which is preliminary data.</text>
</comment>
<sequence>MGTRSAGIMLFRIADRAPEVLLVHPGGPFWRNKDAGAWSIPKGEHDPEERPEAAAVREFAEETGLVLDAAELTGLGEVRQRGGKVVTAFAAEGDFDVTALRSNEFELAWPPRSGRVQRFPEVDRALWCTPDTARDKLLPAQVAFLDRLSDLLAEAHRIDR</sequence>
<dbReference type="SUPFAM" id="SSF55811">
    <property type="entry name" value="Nudix"/>
    <property type="match status" value="1"/>
</dbReference>
<name>A0ABV4CK35_9PSEU</name>
<dbReference type="CDD" id="cd04662">
    <property type="entry name" value="NUDIX_Hydrolase"/>
    <property type="match status" value="1"/>
</dbReference>
<dbReference type="PANTHER" id="PTHR21340:SF7">
    <property type="entry name" value="NUDIX HYDROLASE DOMAIN-CONTAINING PROTEIN"/>
    <property type="match status" value="1"/>
</dbReference>
<keyword evidence="4" id="KW-1185">Reference proteome</keyword>
<dbReference type="PROSITE" id="PS51462">
    <property type="entry name" value="NUDIX"/>
    <property type="match status" value="1"/>
</dbReference>
<dbReference type="Gene3D" id="3.90.79.10">
    <property type="entry name" value="Nucleoside Triphosphate Pyrophosphohydrolase"/>
    <property type="match status" value="1"/>
</dbReference>
<dbReference type="InterPro" id="IPR000086">
    <property type="entry name" value="NUDIX_hydrolase_dom"/>
</dbReference>
<dbReference type="RefSeq" id="WP_345365749.1">
    <property type="nucleotide sequence ID" value="NZ_BAABII010000016.1"/>
</dbReference>
<dbReference type="EMBL" id="JBGEHV010000036">
    <property type="protein sequence ID" value="MEY8041421.1"/>
    <property type="molecule type" value="Genomic_DNA"/>
</dbReference>
<feature type="domain" description="Nudix hydrolase" evidence="2">
    <location>
        <begin position="1"/>
        <end position="150"/>
    </location>
</feature>
<dbReference type="InterPro" id="IPR051325">
    <property type="entry name" value="Nudix_hydrolase_domain"/>
</dbReference>
<evidence type="ECO:0000259" key="2">
    <source>
        <dbReference type="PROSITE" id="PS51462"/>
    </source>
</evidence>
<organism evidence="3 4">
    <name type="scientific">Saccharopolyspora cebuensis</name>
    <dbReference type="NCBI Taxonomy" id="418759"/>
    <lineage>
        <taxon>Bacteria</taxon>
        <taxon>Bacillati</taxon>
        <taxon>Actinomycetota</taxon>
        <taxon>Actinomycetes</taxon>
        <taxon>Pseudonocardiales</taxon>
        <taxon>Pseudonocardiaceae</taxon>
        <taxon>Saccharopolyspora</taxon>
    </lineage>
</organism>
<evidence type="ECO:0000256" key="1">
    <source>
        <dbReference type="ARBA" id="ARBA00022801"/>
    </source>
</evidence>
<proteinExistence type="predicted"/>